<gene>
    <name evidence="6" type="ORF">A2704_05310</name>
</gene>
<dbReference type="InterPro" id="IPR023198">
    <property type="entry name" value="PGP-like_dom2"/>
</dbReference>
<protein>
    <recommendedName>
        <fullName evidence="8">Haloacid dehalogenase</fullName>
    </recommendedName>
</protein>
<sequence>MNKAFIFDMDGVLIDSEPVWEKYEREYLPQFFGKEVAEKMGNLVGLGVNDLMDRALALGAVFDRKEYLEKADKIAKLVYAQSAITVGVEHLADQLTETGFKLGLVSQSPHNWIDQVVPRLPFNKRLNVIVSLHDHPELKRKPEPDGFIEALRLLNTKPEHSIILEDSNLGIQAAKAAHIYTIGFRGNLVKGYEQTGADAYADTMDEVIRLIEARSEELR</sequence>
<dbReference type="SFLD" id="SFLDS00003">
    <property type="entry name" value="Haloacid_Dehalogenase"/>
    <property type="match status" value="1"/>
</dbReference>
<accession>A0A1F6CMI6</accession>
<dbReference type="Proteomes" id="UP000176445">
    <property type="component" value="Unassembled WGS sequence"/>
</dbReference>
<dbReference type="AlphaFoldDB" id="A0A1F6CMI6"/>
<evidence type="ECO:0000256" key="1">
    <source>
        <dbReference type="ARBA" id="ARBA00001946"/>
    </source>
</evidence>
<dbReference type="InterPro" id="IPR023214">
    <property type="entry name" value="HAD_sf"/>
</dbReference>
<keyword evidence="3" id="KW-0479">Metal-binding</keyword>
<dbReference type="Pfam" id="PF13419">
    <property type="entry name" value="HAD_2"/>
    <property type="match status" value="1"/>
</dbReference>
<dbReference type="SUPFAM" id="SSF56784">
    <property type="entry name" value="HAD-like"/>
    <property type="match status" value="1"/>
</dbReference>
<evidence type="ECO:0000313" key="6">
    <source>
        <dbReference type="EMBL" id="OGG50335.1"/>
    </source>
</evidence>
<dbReference type="NCBIfam" id="TIGR01509">
    <property type="entry name" value="HAD-SF-IA-v3"/>
    <property type="match status" value="1"/>
</dbReference>
<dbReference type="Gene3D" id="1.10.150.240">
    <property type="entry name" value="Putative phosphatase, domain 2"/>
    <property type="match status" value="1"/>
</dbReference>
<evidence type="ECO:0008006" key="8">
    <source>
        <dbReference type="Google" id="ProtNLM"/>
    </source>
</evidence>
<proteinExistence type="inferred from homology"/>
<dbReference type="Gene3D" id="3.40.50.1000">
    <property type="entry name" value="HAD superfamily/HAD-like"/>
    <property type="match status" value="1"/>
</dbReference>
<dbReference type="PANTHER" id="PTHR46193">
    <property type="entry name" value="6-PHOSPHOGLUCONATE PHOSPHATASE"/>
    <property type="match status" value="1"/>
</dbReference>
<dbReference type="PANTHER" id="PTHR46193:SF18">
    <property type="entry name" value="HEXITOL PHOSPHATASE B"/>
    <property type="match status" value="1"/>
</dbReference>
<dbReference type="GO" id="GO:0003824">
    <property type="term" value="F:catalytic activity"/>
    <property type="evidence" value="ECO:0007669"/>
    <property type="project" value="UniProtKB-ARBA"/>
</dbReference>
<evidence type="ECO:0000313" key="7">
    <source>
        <dbReference type="Proteomes" id="UP000176445"/>
    </source>
</evidence>
<evidence type="ECO:0000256" key="5">
    <source>
        <dbReference type="ARBA" id="ARBA00023277"/>
    </source>
</evidence>
<keyword evidence="5" id="KW-0119">Carbohydrate metabolism</keyword>
<comment type="similarity">
    <text evidence="2">Belongs to the HAD-like hydrolase superfamily. CbbY/CbbZ/Gph/YieH family.</text>
</comment>
<reference evidence="6 7" key="1">
    <citation type="journal article" date="2016" name="Nat. Commun.">
        <title>Thousands of microbial genomes shed light on interconnected biogeochemical processes in an aquifer system.</title>
        <authorList>
            <person name="Anantharaman K."/>
            <person name="Brown C.T."/>
            <person name="Hug L.A."/>
            <person name="Sharon I."/>
            <person name="Castelle C.J."/>
            <person name="Probst A.J."/>
            <person name="Thomas B.C."/>
            <person name="Singh A."/>
            <person name="Wilkins M.J."/>
            <person name="Karaoz U."/>
            <person name="Brodie E.L."/>
            <person name="Williams K.H."/>
            <person name="Hubbard S.S."/>
            <person name="Banfield J.F."/>
        </authorList>
    </citation>
    <scope>NUCLEOTIDE SEQUENCE [LARGE SCALE GENOMIC DNA]</scope>
</reference>
<evidence type="ECO:0000256" key="2">
    <source>
        <dbReference type="ARBA" id="ARBA00006171"/>
    </source>
</evidence>
<dbReference type="InterPro" id="IPR036412">
    <property type="entry name" value="HAD-like_sf"/>
</dbReference>
<dbReference type="EMBL" id="MFKW01000052">
    <property type="protein sequence ID" value="OGG50335.1"/>
    <property type="molecule type" value="Genomic_DNA"/>
</dbReference>
<name>A0A1F6CMI6_9BACT</name>
<dbReference type="SFLD" id="SFLDG01129">
    <property type="entry name" value="C1.5:_HAD__Beta-PGM__Phosphata"/>
    <property type="match status" value="1"/>
</dbReference>
<comment type="cofactor">
    <cofactor evidence="1">
        <name>Mg(2+)</name>
        <dbReference type="ChEBI" id="CHEBI:18420"/>
    </cofactor>
</comment>
<evidence type="ECO:0000256" key="3">
    <source>
        <dbReference type="ARBA" id="ARBA00022723"/>
    </source>
</evidence>
<comment type="caution">
    <text evidence="6">The sequence shown here is derived from an EMBL/GenBank/DDBJ whole genome shotgun (WGS) entry which is preliminary data.</text>
</comment>
<evidence type="ECO:0000256" key="4">
    <source>
        <dbReference type="ARBA" id="ARBA00022842"/>
    </source>
</evidence>
<dbReference type="InterPro" id="IPR051600">
    <property type="entry name" value="Beta-PGM-like"/>
</dbReference>
<keyword evidence="4" id="KW-0460">Magnesium</keyword>
<dbReference type="InterPro" id="IPR006439">
    <property type="entry name" value="HAD-SF_hydro_IA"/>
</dbReference>
<dbReference type="InterPro" id="IPR041492">
    <property type="entry name" value="HAD_2"/>
</dbReference>
<organism evidence="6 7">
    <name type="scientific">Candidatus Kaiserbacteria bacterium RIFCSPHIGHO2_01_FULL_54_36b</name>
    <dbReference type="NCBI Taxonomy" id="1798483"/>
    <lineage>
        <taxon>Bacteria</taxon>
        <taxon>Candidatus Kaiseribacteriota</taxon>
    </lineage>
</organism>
<dbReference type="GO" id="GO:0046872">
    <property type="term" value="F:metal ion binding"/>
    <property type="evidence" value="ECO:0007669"/>
    <property type="project" value="UniProtKB-KW"/>
</dbReference>